<dbReference type="InterPro" id="IPR002213">
    <property type="entry name" value="UDP_glucos_trans"/>
</dbReference>
<dbReference type="GO" id="GO:0016758">
    <property type="term" value="F:hexosyltransferase activity"/>
    <property type="evidence" value="ECO:0007669"/>
    <property type="project" value="UniProtKB-ARBA"/>
</dbReference>
<gene>
    <name evidence="2" type="ORF">BJ998_004196</name>
</gene>
<evidence type="ECO:0000259" key="1">
    <source>
        <dbReference type="Pfam" id="PF06722"/>
    </source>
</evidence>
<dbReference type="GO" id="GO:0008194">
    <property type="term" value="F:UDP-glycosyltransferase activity"/>
    <property type="evidence" value="ECO:0007669"/>
    <property type="project" value="InterPro"/>
</dbReference>
<comment type="caution">
    <text evidence="2">The sequence shown here is derived from an EMBL/GenBank/DDBJ whole genome shotgun (WGS) entry which is preliminary data.</text>
</comment>
<accession>A0A7W9NHP6</accession>
<keyword evidence="3" id="KW-1185">Reference proteome</keyword>
<proteinExistence type="predicted"/>
<dbReference type="Gene3D" id="3.40.50.2000">
    <property type="entry name" value="Glycogen Phosphorylase B"/>
    <property type="match status" value="2"/>
</dbReference>
<keyword evidence="2" id="KW-0808">Transferase</keyword>
<dbReference type="RefSeq" id="WP_184864086.1">
    <property type="nucleotide sequence ID" value="NZ_BAAAWY010000001.1"/>
</dbReference>
<reference evidence="2 3" key="1">
    <citation type="submission" date="2020-08" db="EMBL/GenBank/DDBJ databases">
        <title>Sequencing the genomes of 1000 actinobacteria strains.</title>
        <authorList>
            <person name="Klenk H.-P."/>
        </authorList>
    </citation>
    <scope>NUCLEOTIDE SEQUENCE [LARGE SCALE GENOMIC DNA]</scope>
    <source>
        <strain evidence="2 3">DSM 43851</strain>
    </source>
</reference>
<dbReference type="PANTHER" id="PTHR48050">
    <property type="entry name" value="STEROL 3-BETA-GLUCOSYLTRANSFERASE"/>
    <property type="match status" value="1"/>
</dbReference>
<dbReference type="SUPFAM" id="SSF53756">
    <property type="entry name" value="UDP-Glycosyltransferase/glycogen phosphorylase"/>
    <property type="match status" value="1"/>
</dbReference>
<dbReference type="AlphaFoldDB" id="A0A7W9NHP6"/>
<feature type="domain" description="Erythromycin biosynthesis protein CIII-like C-terminal" evidence="1">
    <location>
        <begin position="262"/>
        <end position="359"/>
    </location>
</feature>
<dbReference type="Pfam" id="PF06722">
    <property type="entry name" value="EryCIII-like_C"/>
    <property type="match status" value="1"/>
</dbReference>
<evidence type="ECO:0000313" key="3">
    <source>
        <dbReference type="Proteomes" id="UP000585638"/>
    </source>
</evidence>
<dbReference type="PANTHER" id="PTHR48050:SF13">
    <property type="entry name" value="STEROL 3-BETA-GLUCOSYLTRANSFERASE UGT80A2"/>
    <property type="match status" value="1"/>
</dbReference>
<dbReference type="InterPro" id="IPR050426">
    <property type="entry name" value="Glycosyltransferase_28"/>
</dbReference>
<sequence>MSRFLFVVPPLVGHINPTVGVAARLVAAGHEVGWVGPTAALAPLVGPRAAFHPSNRPLPEFAVAGRPPQLRGFASLKFLWEEFLVPLADGMVSLVDAAVDEFAPDAMVVDQQALAGALVAERRGIPWATSATTSAELVQPLAEMPKVAAWLDNLLAGLRHRHGSPHAPYDLRFSPYGVLAFSTAELVGPVGDGVVFVGPSIADRPDDTPFPALDGRPVVLVSLGTANADAGGPFLKAAAEALAGLTDHQGVVVDPTGQLSSDDVLVVQRVPQLALLPRCAVVVCHAGHNTVCEALSHGVPLVVAPIRDDQPIVAQQVVDAGAGVRVRFGRVTAEQLRAAITEALGYAEGARRIQRSFASAGGTDAAANWLSELAATRTSGLKR</sequence>
<dbReference type="EMBL" id="JACHIR010000001">
    <property type="protein sequence ID" value="MBB5893000.1"/>
    <property type="molecule type" value="Genomic_DNA"/>
</dbReference>
<organism evidence="2 3">
    <name type="scientific">Kutzneria kofuensis</name>
    <dbReference type="NCBI Taxonomy" id="103725"/>
    <lineage>
        <taxon>Bacteria</taxon>
        <taxon>Bacillati</taxon>
        <taxon>Actinomycetota</taxon>
        <taxon>Actinomycetes</taxon>
        <taxon>Pseudonocardiales</taxon>
        <taxon>Pseudonocardiaceae</taxon>
        <taxon>Kutzneria</taxon>
    </lineage>
</organism>
<dbReference type="GO" id="GO:0017000">
    <property type="term" value="P:antibiotic biosynthetic process"/>
    <property type="evidence" value="ECO:0007669"/>
    <property type="project" value="UniProtKB-ARBA"/>
</dbReference>
<evidence type="ECO:0000313" key="2">
    <source>
        <dbReference type="EMBL" id="MBB5893000.1"/>
    </source>
</evidence>
<dbReference type="Proteomes" id="UP000585638">
    <property type="component" value="Unassembled WGS sequence"/>
</dbReference>
<dbReference type="CDD" id="cd03784">
    <property type="entry name" value="GT1_Gtf-like"/>
    <property type="match status" value="1"/>
</dbReference>
<dbReference type="InterPro" id="IPR010610">
    <property type="entry name" value="EryCIII-like_C"/>
</dbReference>
<protein>
    <submittedName>
        <fullName evidence="2">MGT family glycosyltransferase</fullName>
    </submittedName>
</protein>
<name>A0A7W9NHP6_9PSEU</name>